<evidence type="ECO:0008006" key="4">
    <source>
        <dbReference type="Google" id="ProtNLM"/>
    </source>
</evidence>
<keyword evidence="1" id="KW-0732">Signal</keyword>
<name>A0A0P7BPG8_9HYPO</name>
<dbReference type="STRING" id="78410.A0A0P7BPG8"/>
<feature type="chain" id="PRO_5006136057" description="Repetitive proline-rich cell wall protein" evidence="1">
    <location>
        <begin position="17"/>
        <end position="624"/>
    </location>
</feature>
<dbReference type="EMBL" id="LKCW01000045">
    <property type="protein sequence ID" value="KPM42649.1"/>
    <property type="molecule type" value="Genomic_DNA"/>
</dbReference>
<keyword evidence="3" id="KW-1185">Reference proteome</keyword>
<dbReference type="AlphaFoldDB" id="A0A0P7BPG8"/>
<feature type="signal peptide" evidence="1">
    <location>
        <begin position="1"/>
        <end position="16"/>
    </location>
</feature>
<protein>
    <recommendedName>
        <fullName evidence="4">Repetitive proline-rich cell wall protein</fullName>
    </recommendedName>
</protein>
<comment type="caution">
    <text evidence="2">The sequence shown here is derived from an EMBL/GenBank/DDBJ whole genome shotgun (WGS) entry which is preliminary data.</text>
</comment>
<accession>A0A0P7BPG8</accession>
<sequence>MKFSAPLLLLASSALANQVQPRGDEYDEGDYGYGETTTLTTYTTVTTCPVTSTYTKEGSTYCVTELTTSTIVVTECHGCGVTTVQGPDVTKTGVDVEYTTRTTVCPVTETKTVGGEEVTVVYTTTSTIVEVDHSTAYDTVKQPDTTKVEYDTAYTTRTTLCPVTETKTVAGEVVTVVYTETSTIVENGHTTYYETDQLPDTTKVEYDTEYTTRTTLCPVTVTTVIEGETVTKVYTETSTIVENGHTTYYETDKLPDTTKVEYDTEYTTRTTLCPVTVTTVVEGETITKVYTETSTIVENGHTTYYETAHQPDTTKVEYDTAYTTRTTLCPVTVTTVIEGETITKVYTETSTIVENGYETYVETEKQPDTTEVEHDTAYITRTSLCPVTITTVIEGETVTEVYTEISTIVEHAYETEYDTVKQPDVTATGVETQYITRTTLCPITETKTVAGEEVTVVYTETSTIVEKGYQTLYDTVKQPDVTKTGLEVQYITSVSLCPVTETKTVNGETFTKIYTSTQYLVSQVTTTLDEYKTIYETATGVEVETQYSKVLVTVGGGTVVETLVPETTVQIPQTEVITKPVVTVTSQPPATPTSAPAELPTGAAAANQPAFALMAGLVGALALL</sequence>
<evidence type="ECO:0000313" key="3">
    <source>
        <dbReference type="Proteomes" id="UP000050424"/>
    </source>
</evidence>
<gene>
    <name evidence="2" type="ORF">AK830_g3939</name>
</gene>
<evidence type="ECO:0000256" key="1">
    <source>
        <dbReference type="SAM" id="SignalP"/>
    </source>
</evidence>
<evidence type="ECO:0000313" key="2">
    <source>
        <dbReference type="EMBL" id="KPM42649.1"/>
    </source>
</evidence>
<reference evidence="2 3" key="1">
    <citation type="submission" date="2015-09" db="EMBL/GenBank/DDBJ databases">
        <title>Draft genome of a European isolate of the apple canker pathogen Neonectria ditissima.</title>
        <authorList>
            <person name="Gomez-Cortecero A."/>
            <person name="Harrison R.J."/>
            <person name="Armitage A.D."/>
        </authorList>
    </citation>
    <scope>NUCLEOTIDE SEQUENCE [LARGE SCALE GENOMIC DNA]</scope>
    <source>
        <strain evidence="2 3">R09/05</strain>
    </source>
</reference>
<organism evidence="2 3">
    <name type="scientific">Neonectria ditissima</name>
    <dbReference type="NCBI Taxonomy" id="78410"/>
    <lineage>
        <taxon>Eukaryota</taxon>
        <taxon>Fungi</taxon>
        <taxon>Dikarya</taxon>
        <taxon>Ascomycota</taxon>
        <taxon>Pezizomycotina</taxon>
        <taxon>Sordariomycetes</taxon>
        <taxon>Hypocreomycetidae</taxon>
        <taxon>Hypocreales</taxon>
        <taxon>Nectriaceae</taxon>
        <taxon>Neonectria</taxon>
    </lineage>
</organism>
<dbReference type="OrthoDB" id="3561626at2759"/>
<dbReference type="Proteomes" id="UP000050424">
    <property type="component" value="Unassembled WGS sequence"/>
</dbReference>
<proteinExistence type="predicted"/>